<evidence type="ECO:0000256" key="9">
    <source>
        <dbReference type="ARBA" id="ARBA00022701"/>
    </source>
</evidence>
<comment type="caution">
    <text evidence="17">The sequence shown here is derived from an EMBL/GenBank/DDBJ whole genome shotgun (WGS) entry which is preliminary data.</text>
</comment>
<gene>
    <name evidence="17" type="ORF">O181_065544</name>
</gene>
<evidence type="ECO:0000256" key="2">
    <source>
        <dbReference type="ARBA" id="ARBA00004186"/>
    </source>
</evidence>
<name>A0A9Q3ERN6_9BASI</name>
<dbReference type="GO" id="GO:0005874">
    <property type="term" value="C:microtubule"/>
    <property type="evidence" value="ECO:0007669"/>
    <property type="project" value="UniProtKB-KW"/>
</dbReference>
<evidence type="ECO:0000256" key="15">
    <source>
        <dbReference type="ARBA" id="ARBA00023328"/>
    </source>
</evidence>
<feature type="region of interest" description="Disordered" evidence="16">
    <location>
        <begin position="184"/>
        <end position="232"/>
    </location>
</feature>
<evidence type="ECO:0000256" key="10">
    <source>
        <dbReference type="ARBA" id="ARBA00022776"/>
    </source>
</evidence>
<proteinExistence type="inferred from homology"/>
<evidence type="ECO:0000256" key="6">
    <source>
        <dbReference type="ARBA" id="ARBA00022454"/>
    </source>
</evidence>
<evidence type="ECO:0000256" key="8">
    <source>
        <dbReference type="ARBA" id="ARBA00022618"/>
    </source>
</evidence>
<keyword evidence="12" id="KW-0206">Cytoskeleton</keyword>
<dbReference type="InterPro" id="IPR013964">
    <property type="entry name" value="DASH_Ask1"/>
</dbReference>
<accession>A0A9Q3ERN6</accession>
<evidence type="ECO:0000256" key="14">
    <source>
        <dbReference type="ARBA" id="ARBA00023306"/>
    </source>
</evidence>
<evidence type="ECO:0000256" key="3">
    <source>
        <dbReference type="ARBA" id="ARBA00004629"/>
    </source>
</evidence>
<dbReference type="GO" id="GO:0051301">
    <property type="term" value="P:cell division"/>
    <property type="evidence" value="ECO:0007669"/>
    <property type="project" value="UniProtKB-KW"/>
</dbReference>
<dbReference type="GO" id="GO:0072686">
    <property type="term" value="C:mitotic spindle"/>
    <property type="evidence" value="ECO:0007669"/>
    <property type="project" value="InterPro"/>
</dbReference>
<feature type="compositionally biased region" description="Low complexity" evidence="16">
    <location>
        <begin position="548"/>
        <end position="558"/>
    </location>
</feature>
<keyword evidence="11" id="KW-0995">Kinetochore</keyword>
<feature type="compositionally biased region" description="Basic and acidic residues" evidence="16">
    <location>
        <begin position="522"/>
        <end position="540"/>
    </location>
</feature>
<comment type="similarity">
    <text evidence="4">Belongs to the DASH complex ASK1 family.</text>
</comment>
<evidence type="ECO:0000313" key="17">
    <source>
        <dbReference type="EMBL" id="MBW0525829.1"/>
    </source>
</evidence>
<feature type="compositionally biased region" description="Polar residues" evidence="16">
    <location>
        <begin position="507"/>
        <end position="521"/>
    </location>
</feature>
<feature type="region of interest" description="Disordered" evidence="16">
    <location>
        <begin position="299"/>
        <end position="330"/>
    </location>
</feature>
<feature type="region of interest" description="Disordered" evidence="16">
    <location>
        <begin position="503"/>
        <end position="581"/>
    </location>
</feature>
<dbReference type="OrthoDB" id="5573898at2759"/>
<dbReference type="PANTHER" id="PTHR28200:SF1">
    <property type="entry name" value="DASH COMPLEX SUBUNIT ASK1"/>
    <property type="match status" value="1"/>
</dbReference>
<keyword evidence="13" id="KW-0539">Nucleus</keyword>
<dbReference type="GO" id="GO:0044732">
    <property type="term" value="C:mitotic spindle pole body"/>
    <property type="evidence" value="ECO:0007669"/>
    <property type="project" value="TreeGrafter"/>
</dbReference>
<dbReference type="AlphaFoldDB" id="A0A9Q3ERN6"/>
<reference evidence="17" key="1">
    <citation type="submission" date="2021-03" db="EMBL/GenBank/DDBJ databases">
        <title>Draft genome sequence of rust myrtle Austropuccinia psidii MF-1, a brazilian biotype.</title>
        <authorList>
            <person name="Quecine M.C."/>
            <person name="Pachon D.M.R."/>
            <person name="Bonatelli M.L."/>
            <person name="Correr F.H."/>
            <person name="Franceschini L.M."/>
            <person name="Leite T.F."/>
            <person name="Margarido G.R.A."/>
            <person name="Almeida C.A."/>
            <person name="Ferrarezi J.A."/>
            <person name="Labate C.A."/>
        </authorList>
    </citation>
    <scope>NUCLEOTIDE SEQUENCE</scope>
    <source>
        <strain evidence="17">MF-1</strain>
    </source>
</reference>
<keyword evidence="15" id="KW-0137">Centromere</keyword>
<evidence type="ECO:0000313" key="18">
    <source>
        <dbReference type="Proteomes" id="UP000765509"/>
    </source>
</evidence>
<keyword evidence="7" id="KW-0963">Cytoplasm</keyword>
<keyword evidence="9" id="KW-0493">Microtubule</keyword>
<evidence type="ECO:0000256" key="1">
    <source>
        <dbReference type="ARBA" id="ARBA00004123"/>
    </source>
</evidence>
<dbReference type="GO" id="GO:0042729">
    <property type="term" value="C:DASH complex"/>
    <property type="evidence" value="ECO:0007669"/>
    <property type="project" value="InterPro"/>
</dbReference>
<feature type="compositionally biased region" description="Polar residues" evidence="16">
    <location>
        <begin position="307"/>
        <end position="322"/>
    </location>
</feature>
<dbReference type="PANTHER" id="PTHR28200">
    <property type="entry name" value="DASH COMPLEX SUBUNIT ASK1"/>
    <property type="match status" value="1"/>
</dbReference>
<evidence type="ECO:0000256" key="12">
    <source>
        <dbReference type="ARBA" id="ARBA00023212"/>
    </source>
</evidence>
<keyword evidence="8" id="KW-0132">Cell division</keyword>
<dbReference type="Proteomes" id="UP000765509">
    <property type="component" value="Unassembled WGS sequence"/>
</dbReference>
<evidence type="ECO:0000256" key="4">
    <source>
        <dbReference type="ARBA" id="ARBA00010731"/>
    </source>
</evidence>
<keyword evidence="18" id="KW-1185">Reference proteome</keyword>
<evidence type="ECO:0000256" key="11">
    <source>
        <dbReference type="ARBA" id="ARBA00022838"/>
    </source>
</evidence>
<feature type="compositionally biased region" description="Pro residues" evidence="16">
    <location>
        <begin position="190"/>
        <end position="199"/>
    </location>
</feature>
<keyword evidence="6" id="KW-0158">Chromosome</keyword>
<protein>
    <recommendedName>
        <fullName evidence="5">DASH complex subunit ASK1</fullName>
    </recommendedName>
</protein>
<keyword evidence="14" id="KW-0131">Cell cycle</keyword>
<sequence>MRCPICLGVPVDHSFLEIRAHLAFPGSFGNPFQMSSSSSSRRSFYDPNQPRLLTDQEIVSLTPLECDAACLQIDQILVTILQNIDADFGKSHRTITDKILPDLERYGEASKEVWEGFKFWQGFFEASANVKLSGNNEDSTLTDRSHQTDSGSQTICLDDDHTQVGVNTANSPFEILKEDLRQNLGIPPKLSRPPSPPLSAHPTEDTHQTTSTASLVRPPHWHDLSIDSPDVTFNMPVPQDVSLLMENKSGHSLNSEILLSPKDPFDQSLTLDASPSGERPSSRGQKMLLHQTLLREALSGAHKRRTTSTPAKLQSNNQNKPSTCFPPEVTDPNWNGLADLRKIPLDGLVVSSKLQSQNPAHLIDKSPFKLSQQDSMEESLRAGISPPQTIHFSVPRSKLAQTPSKEAARLITRDVLETARFRAGYTNPTDLEDSPPLEPPSVLREWTARGYESLFKSRAAGEVKDFQQGRSADLEPHSLLAQQPNPIIPPPSRDVTKSLIDLRDTDASSSRYPNDQRIMSSQRDDPFNHHPNVRPREAQKAVESGGLSYRPSSRARSPSFEDETDSPPGSPTFFGVRHEPKRSIKPDRLVFDEPRAGNLNEKPNSQTFIPMKPDQSQTIFGGNILESEPFEPSPLQGKRMRYTDPKATGNIIVLA</sequence>
<dbReference type="GO" id="GO:0008608">
    <property type="term" value="P:attachment of spindle microtubules to kinetochore"/>
    <property type="evidence" value="ECO:0007669"/>
    <property type="project" value="InterPro"/>
</dbReference>
<dbReference type="EMBL" id="AVOT02032104">
    <property type="protein sequence ID" value="MBW0525829.1"/>
    <property type="molecule type" value="Genomic_DNA"/>
</dbReference>
<comment type="subcellular location">
    <subcellularLocation>
        <location evidence="3">Chromosome</location>
        <location evidence="3">Centromere</location>
        <location evidence="3">Kinetochore</location>
    </subcellularLocation>
    <subcellularLocation>
        <location evidence="2">Cytoplasm</location>
        <location evidence="2">Cytoskeleton</location>
        <location evidence="2">Spindle</location>
    </subcellularLocation>
    <subcellularLocation>
        <location evidence="1">Nucleus</location>
    </subcellularLocation>
</comment>
<evidence type="ECO:0000256" key="5">
    <source>
        <dbReference type="ARBA" id="ARBA00014520"/>
    </source>
</evidence>
<evidence type="ECO:0000256" key="13">
    <source>
        <dbReference type="ARBA" id="ARBA00023242"/>
    </source>
</evidence>
<organism evidence="17 18">
    <name type="scientific">Austropuccinia psidii MF-1</name>
    <dbReference type="NCBI Taxonomy" id="1389203"/>
    <lineage>
        <taxon>Eukaryota</taxon>
        <taxon>Fungi</taxon>
        <taxon>Dikarya</taxon>
        <taxon>Basidiomycota</taxon>
        <taxon>Pucciniomycotina</taxon>
        <taxon>Pucciniomycetes</taxon>
        <taxon>Pucciniales</taxon>
        <taxon>Sphaerophragmiaceae</taxon>
        <taxon>Austropuccinia</taxon>
    </lineage>
</organism>
<dbReference type="Pfam" id="PF08655">
    <property type="entry name" value="DASH_Ask1"/>
    <property type="match status" value="1"/>
</dbReference>
<evidence type="ECO:0000256" key="7">
    <source>
        <dbReference type="ARBA" id="ARBA00022490"/>
    </source>
</evidence>
<evidence type="ECO:0000256" key="16">
    <source>
        <dbReference type="SAM" id="MobiDB-lite"/>
    </source>
</evidence>
<keyword evidence="10" id="KW-0498">Mitosis</keyword>